<dbReference type="OrthoDB" id="4190455at2"/>
<dbReference type="AlphaFoldDB" id="A0A5J6HT64"/>
<evidence type="ECO:0000313" key="1">
    <source>
        <dbReference type="EMBL" id="QEV22004.1"/>
    </source>
</evidence>
<keyword evidence="2" id="KW-1185">Reference proteome</keyword>
<reference evidence="1 2" key="1">
    <citation type="submission" date="2017-09" db="EMBL/GenBank/DDBJ databases">
        <authorList>
            <person name="Lee N."/>
            <person name="Cho B.-K."/>
        </authorList>
    </citation>
    <scope>NUCLEOTIDE SEQUENCE [LARGE SCALE GENOMIC DNA]</scope>
    <source>
        <strain evidence="1 2">ATCC 12461</strain>
    </source>
</reference>
<protein>
    <submittedName>
        <fullName evidence="1">Uncharacterized protein</fullName>
    </submittedName>
</protein>
<evidence type="ECO:0000313" key="2">
    <source>
        <dbReference type="Proteomes" id="UP000326553"/>
    </source>
</evidence>
<dbReference type="KEGG" id="salw:CP975_00020"/>
<sequence>MKLKDLSPLMKRRRTGGLSYGYDRFRIDPAVAPPQWPDDVLEQFLYDFGDNDHFVTDYGSIDLREITWRLETIPAADFHGMPTGASDDGCIEEYAKNPAYWVDVRPREVGLHWEEHGTWLRPPLLIDRCFLDPSGSGLQVVEGRTRVGVLRGRVREGLHVAPAHQAWVARP</sequence>
<proteinExistence type="predicted"/>
<dbReference type="RefSeq" id="WP_055530021.1">
    <property type="nucleotide sequence ID" value="NZ_CP023695.1"/>
</dbReference>
<name>A0A5J6HT64_STRAD</name>
<accession>A0A5J6HT64</accession>
<dbReference type="Proteomes" id="UP000326553">
    <property type="component" value="Chromosome"/>
</dbReference>
<gene>
    <name evidence="1" type="ORF">CP975_00020</name>
</gene>
<dbReference type="EMBL" id="CP023695">
    <property type="protein sequence ID" value="QEV22004.1"/>
    <property type="molecule type" value="Genomic_DNA"/>
</dbReference>
<organism evidence="1 2">
    <name type="scientific">Streptomyces alboniger</name>
    <dbReference type="NCBI Taxonomy" id="132473"/>
    <lineage>
        <taxon>Bacteria</taxon>
        <taxon>Bacillati</taxon>
        <taxon>Actinomycetota</taxon>
        <taxon>Actinomycetes</taxon>
        <taxon>Kitasatosporales</taxon>
        <taxon>Streptomycetaceae</taxon>
        <taxon>Streptomyces</taxon>
        <taxon>Streptomyces aurantiacus group</taxon>
    </lineage>
</organism>